<organism evidence="2">
    <name type="scientific">Acinetobacter baumannii</name>
    <dbReference type="NCBI Taxonomy" id="470"/>
    <lineage>
        <taxon>Bacteria</taxon>
        <taxon>Pseudomonadati</taxon>
        <taxon>Pseudomonadota</taxon>
        <taxon>Gammaproteobacteria</taxon>
        <taxon>Moraxellales</taxon>
        <taxon>Moraxellaceae</taxon>
        <taxon>Acinetobacter</taxon>
        <taxon>Acinetobacter calcoaceticus/baumannii complex</taxon>
    </lineage>
</organism>
<gene>
    <name evidence="2" type="primary">wzx</name>
</gene>
<feature type="transmembrane region" description="Helical" evidence="1">
    <location>
        <begin position="42"/>
        <end position="61"/>
    </location>
</feature>
<feature type="transmembrane region" description="Helical" evidence="1">
    <location>
        <begin position="170"/>
        <end position="187"/>
    </location>
</feature>
<feature type="transmembrane region" description="Helical" evidence="1">
    <location>
        <begin position="364"/>
        <end position="384"/>
    </location>
</feature>
<keyword evidence="1" id="KW-1133">Transmembrane helix</keyword>
<accession>A0A2U8NG45</accession>
<feature type="transmembrane region" description="Helical" evidence="1">
    <location>
        <begin position="301"/>
        <end position="321"/>
    </location>
</feature>
<dbReference type="AlphaFoldDB" id="A0A2U8NG45"/>
<evidence type="ECO:0000256" key="1">
    <source>
        <dbReference type="SAM" id="Phobius"/>
    </source>
</evidence>
<sequence length="391" mass="45678">MKFSRILEGLQILFLKFSSLLIMSLIFLFLWVQMGVQGIGEFATYATILAPIVMFSQFRYVEYINIVNIKEDKEKRFLQSLFASGMVVLLLLGILFIFYLVTHQPIKILVVAGLYKVFELFSDIYISFLVSIKELRNAFFVIFKRLFLILSGLIFFYFKQFSLNPIEFVFYLLLGVYFTFFVIDVVIEKRRFNEGPDIKNITDYIKDNFLYGFNSLLISINSLVPRYFFIFFNDKKGLGIFTIVYLLASTTTTLMQFLISVKVSLIEKFIDTRFNQYLLINLIIVGLCFGFYIFINELSDNYFLFGLSFVVMLISLLLRGVNLTASFSKKMKNVINIALILPMILVSLLLVFLCFYYREFAFKFSILYVFTSALMTSMILMFSLRKSKLIC</sequence>
<keyword evidence="1" id="KW-0812">Transmembrane</keyword>
<feature type="transmembrane region" description="Helical" evidence="1">
    <location>
        <begin position="12"/>
        <end position="36"/>
    </location>
</feature>
<feature type="transmembrane region" description="Helical" evidence="1">
    <location>
        <begin position="108"/>
        <end position="126"/>
    </location>
</feature>
<dbReference type="RefSeq" id="WP_111847987.1">
    <property type="nucleotide sequence ID" value="NZ_UCTJ02000003.1"/>
</dbReference>
<feature type="transmembrane region" description="Helical" evidence="1">
    <location>
        <begin position="277"/>
        <end position="295"/>
    </location>
</feature>
<feature type="transmembrane region" description="Helical" evidence="1">
    <location>
        <begin position="208"/>
        <end position="232"/>
    </location>
</feature>
<dbReference type="EMBL" id="MH190222">
    <property type="protein sequence ID" value="AWL83833.1"/>
    <property type="molecule type" value="Genomic_DNA"/>
</dbReference>
<name>A0A2U8NG45_ACIBA</name>
<proteinExistence type="predicted"/>
<feature type="transmembrane region" description="Helical" evidence="1">
    <location>
        <begin position="138"/>
        <end position="158"/>
    </location>
</feature>
<feature type="transmembrane region" description="Helical" evidence="1">
    <location>
        <begin position="238"/>
        <end position="265"/>
    </location>
</feature>
<protein>
    <submittedName>
        <fullName evidence="2">Wzx</fullName>
    </submittedName>
</protein>
<reference evidence="2" key="1">
    <citation type="submission" date="2018-04" db="EMBL/GenBank/DDBJ databases">
        <title>K53 capsular polysaccharide of Acinetobacter baumannii D23 has a disaccharide K unit of 2,4-diacetamido-2,4,6-trideoxy-D-glucose and partially 4 O-acetylated 2 acetamido-2-deoxy-D-galacturonic acid.</title>
        <authorList>
            <person name="Arbatsky N.P."/>
            <person name="Kenyon J.J."/>
            <person name="Shashkov A.S."/>
            <person name="Shneider M.M."/>
            <person name="Popova A.V."/>
            <person name="Hall R.M."/>
            <person name="Knirel Y.A."/>
        </authorList>
    </citation>
    <scope>NUCLEOTIDE SEQUENCE</scope>
    <source>
        <strain evidence="2">D23</strain>
    </source>
</reference>
<feature type="transmembrane region" description="Helical" evidence="1">
    <location>
        <begin position="333"/>
        <end position="358"/>
    </location>
</feature>
<keyword evidence="1" id="KW-0472">Membrane</keyword>
<evidence type="ECO:0000313" key="2">
    <source>
        <dbReference type="EMBL" id="AWL83833.1"/>
    </source>
</evidence>
<feature type="transmembrane region" description="Helical" evidence="1">
    <location>
        <begin position="81"/>
        <end position="102"/>
    </location>
</feature>